<reference evidence="1" key="1">
    <citation type="journal article" date="2018" name="Nat. Biotechnol.">
        <title>A standardized bacterial taxonomy based on genome phylogeny substantially revises the tree of life.</title>
        <authorList>
            <person name="Parks D.H."/>
            <person name="Chuvochina M."/>
            <person name="Waite D.W."/>
            <person name="Rinke C."/>
            <person name="Skarshewski A."/>
            <person name="Chaumeil P.A."/>
            <person name="Hugenholtz P."/>
        </authorList>
    </citation>
    <scope>NUCLEOTIDE SEQUENCE [LARGE SCALE GENOMIC DNA]</scope>
    <source>
        <strain evidence="1">UBA11284</strain>
    </source>
</reference>
<feature type="non-terminal residue" evidence="1">
    <location>
        <position position="40"/>
    </location>
</feature>
<protein>
    <submittedName>
        <fullName evidence="1">FAD-binding oxidoreductase</fullName>
    </submittedName>
</protein>
<name>A0A3D0KEH6_9GAMM</name>
<comment type="caution">
    <text evidence="1">The sequence shown here is derived from an EMBL/GenBank/DDBJ whole genome shotgun (WGS) entry which is preliminary data.</text>
</comment>
<organism evidence="1">
    <name type="scientific">Halomonas campaniensis</name>
    <dbReference type="NCBI Taxonomy" id="213554"/>
    <lineage>
        <taxon>Bacteria</taxon>
        <taxon>Pseudomonadati</taxon>
        <taxon>Pseudomonadota</taxon>
        <taxon>Gammaproteobacteria</taxon>
        <taxon>Oceanospirillales</taxon>
        <taxon>Halomonadaceae</taxon>
        <taxon>Halomonas</taxon>
    </lineage>
</organism>
<evidence type="ECO:0000313" key="1">
    <source>
        <dbReference type="EMBL" id="HCA01569.1"/>
    </source>
</evidence>
<accession>A0A3D0KEH6</accession>
<dbReference type="AlphaFoldDB" id="A0A3D0KEH6"/>
<proteinExistence type="predicted"/>
<gene>
    <name evidence="1" type="ORF">DEO68_05165</name>
</gene>
<sequence length="40" mass="4360">MIAMVSEVAVRSGYVAFLDALRARGFEGEIAPDYANRTVL</sequence>
<dbReference type="EMBL" id="DOTR01000031">
    <property type="protein sequence ID" value="HCA01569.1"/>
    <property type="molecule type" value="Genomic_DNA"/>
</dbReference>